<sequence length="221" mass="24701">MKLWGLIDFSLILIMTCYSKGSDDKIWAINVNRSINAQYGSNVIIPYPVGTTVPTFETTTVTALKTSKHIYIAIFVPIIALLIIILVIGIVCFMKHKRSKTFTREESGYYANFSRAFSSEAKREISCQTHDNKKLPEPKVIHEPTYLKATEDPVYLNLESSVMCSPLTANGQQTYQRGFLPCRVIPCTYTEITLSSVTFMITCLPPLIWQPAASISVCGGE</sequence>
<organism evidence="1 2">
    <name type="scientific">Scortum barcoo</name>
    <name type="common">barcoo grunter</name>
    <dbReference type="NCBI Taxonomy" id="214431"/>
    <lineage>
        <taxon>Eukaryota</taxon>
        <taxon>Metazoa</taxon>
        <taxon>Chordata</taxon>
        <taxon>Craniata</taxon>
        <taxon>Vertebrata</taxon>
        <taxon>Euteleostomi</taxon>
        <taxon>Actinopterygii</taxon>
        <taxon>Neopterygii</taxon>
        <taxon>Teleostei</taxon>
        <taxon>Neoteleostei</taxon>
        <taxon>Acanthomorphata</taxon>
        <taxon>Eupercaria</taxon>
        <taxon>Centrarchiformes</taxon>
        <taxon>Terapontoidei</taxon>
        <taxon>Terapontidae</taxon>
        <taxon>Scortum</taxon>
    </lineage>
</organism>
<gene>
    <name evidence="1" type="ORF">L3Q82_013129</name>
</gene>
<dbReference type="EMBL" id="CM041546">
    <property type="protein sequence ID" value="KAI3360924.1"/>
    <property type="molecule type" value="Genomic_DNA"/>
</dbReference>
<comment type="caution">
    <text evidence="1">The sequence shown here is derived from an EMBL/GenBank/DDBJ whole genome shotgun (WGS) entry which is preliminary data.</text>
</comment>
<name>A0ACB8VZS4_9TELE</name>
<keyword evidence="2" id="KW-1185">Reference proteome</keyword>
<proteinExistence type="predicted"/>
<evidence type="ECO:0000313" key="1">
    <source>
        <dbReference type="EMBL" id="KAI3360924.1"/>
    </source>
</evidence>
<protein>
    <submittedName>
        <fullName evidence="1">Uncharacterized protein</fullName>
    </submittedName>
</protein>
<dbReference type="Proteomes" id="UP000831701">
    <property type="component" value="Chromosome 16"/>
</dbReference>
<reference evidence="1" key="1">
    <citation type="submission" date="2022-04" db="EMBL/GenBank/DDBJ databases">
        <title>Jade perch genome.</title>
        <authorList>
            <person name="Chao B."/>
        </authorList>
    </citation>
    <scope>NUCLEOTIDE SEQUENCE</scope>
    <source>
        <strain evidence="1">CB-2022</strain>
    </source>
</reference>
<evidence type="ECO:0000313" key="2">
    <source>
        <dbReference type="Proteomes" id="UP000831701"/>
    </source>
</evidence>
<accession>A0ACB8VZS4</accession>